<dbReference type="Proteomes" id="UP000887579">
    <property type="component" value="Unplaced"/>
</dbReference>
<sequence length="721" mass="84407">MGRTRSRSPDRSRSVSKERRRNRSPSRSRSRSPDPRVREYKDLFKVLRDDPYSFDTWTRLLSIVEEIDEVKYGREAYEAFLKRWPYCYGYWRKYADFERRHRNYDRTLVVYEKAVAEIPLSVDLWISYVDYLKALASNKPDAVRKLRHSYMRAVQGCGNDFRSDAIWTRFVEFEVEHHEYQRAMSVYDLIFTTPTIAYAEHWDRFVAFVNSHEPDEILTAEEYQDITKELLRDKLRNFDGPLYTTEEYERQIIDDDDQITTIQQKRKRHVDVALNAFRETVFDRRRKTYQNNEREINKRWTFESAIKRPYFHAKPLDREQLRNWHNYIDFEIAQPESKSSKKRIETLYERCLIACALYEEMWIKYGSYLDSIGETSNARKVYKKAVEIHCPRKPAAALAYSAFEEKHGDSEIADQILRDFQRRNPGYVSIELRRSNIERRRIQKSKSDKGDYTDVISKYEKLMQDIDCPKRLGSFYALKLARLHLKVRHDRKSADKTLREAINRDKANSKLYLALIDVHNSSSHFKEGDILDSFDLAIKCHELTLEERYSFSQRKLDFLEELGTDPSKLNEAMAFHLSLECQLPIPPLSINQGKQIYTGKDENVDRKRARGGNIGGTNDRTSFPTNIQTMTGSGHQSINGMVAYTAAPPPTIYGIPQNVGFAGYTTNFNQPPPNMLQFRSTSTQQQQPSVMSAEQLKPLLGLPSQQQQQQNGGGGQQPGMM</sequence>
<evidence type="ECO:0000313" key="1">
    <source>
        <dbReference type="Proteomes" id="UP000887579"/>
    </source>
</evidence>
<protein>
    <submittedName>
        <fullName evidence="2">Suppressor of forked domain-containing protein</fullName>
    </submittedName>
</protein>
<name>A0AC34GX50_9BILA</name>
<reference evidence="2" key="1">
    <citation type="submission" date="2022-11" db="UniProtKB">
        <authorList>
            <consortium name="WormBaseParasite"/>
        </authorList>
    </citation>
    <scope>IDENTIFICATION</scope>
</reference>
<organism evidence="1 2">
    <name type="scientific">Panagrolaimus sp. ES5</name>
    <dbReference type="NCBI Taxonomy" id="591445"/>
    <lineage>
        <taxon>Eukaryota</taxon>
        <taxon>Metazoa</taxon>
        <taxon>Ecdysozoa</taxon>
        <taxon>Nematoda</taxon>
        <taxon>Chromadorea</taxon>
        <taxon>Rhabditida</taxon>
        <taxon>Tylenchina</taxon>
        <taxon>Panagrolaimomorpha</taxon>
        <taxon>Panagrolaimoidea</taxon>
        <taxon>Panagrolaimidae</taxon>
        <taxon>Panagrolaimus</taxon>
    </lineage>
</organism>
<evidence type="ECO:0000313" key="2">
    <source>
        <dbReference type="WBParaSite" id="ES5_v2.g9482.t1"/>
    </source>
</evidence>
<dbReference type="WBParaSite" id="ES5_v2.g9482.t1">
    <property type="protein sequence ID" value="ES5_v2.g9482.t1"/>
    <property type="gene ID" value="ES5_v2.g9482"/>
</dbReference>
<proteinExistence type="predicted"/>
<accession>A0AC34GX50</accession>